<accession>A0A813UAK6</accession>
<gene>
    <name evidence="3" type="ORF">FNK824_LOCUS992</name>
    <name evidence="4" type="ORF">OTI717_LOCUS6474</name>
    <name evidence="1" type="ORF">RFH988_LOCUS4836</name>
    <name evidence="2" type="ORF">SEV965_LOCUS1603</name>
</gene>
<dbReference type="EMBL" id="CAJOAX010000455">
    <property type="protein sequence ID" value="CAF3594439.1"/>
    <property type="molecule type" value="Genomic_DNA"/>
</dbReference>
<dbReference type="Proteomes" id="UP000663882">
    <property type="component" value="Unassembled WGS sequence"/>
</dbReference>
<comment type="caution">
    <text evidence="2">The sequence shown here is derived from an EMBL/GenBank/DDBJ whole genome shotgun (WGS) entry which is preliminary data.</text>
</comment>
<dbReference type="PANTHER" id="PTHR31655:SF7">
    <property type="entry name" value="PROTEIN FAM78A"/>
    <property type="match status" value="1"/>
</dbReference>
<reference evidence="2" key="1">
    <citation type="submission" date="2021-02" db="EMBL/GenBank/DDBJ databases">
        <authorList>
            <person name="Nowell W R."/>
        </authorList>
    </citation>
    <scope>NUCLEOTIDE SEQUENCE</scope>
</reference>
<dbReference type="EMBL" id="CAJNOU010000031">
    <property type="protein sequence ID" value="CAF0820696.1"/>
    <property type="molecule type" value="Genomic_DNA"/>
</dbReference>
<dbReference type="AlphaFoldDB" id="A0A813UAK6"/>
<protein>
    <submittedName>
        <fullName evidence="2">Uncharacterized protein</fullName>
    </submittedName>
</protein>
<dbReference type="Proteomes" id="UP000663889">
    <property type="component" value="Unassembled WGS sequence"/>
</dbReference>
<dbReference type="Proteomes" id="UP000663823">
    <property type="component" value="Unassembled WGS sequence"/>
</dbReference>
<evidence type="ECO:0000313" key="2">
    <source>
        <dbReference type="EMBL" id="CAF0820696.1"/>
    </source>
</evidence>
<evidence type="ECO:0000313" key="1">
    <source>
        <dbReference type="EMBL" id="CAF0818953.1"/>
    </source>
</evidence>
<dbReference type="InterPro" id="IPR029638">
    <property type="entry name" value="FAM78"/>
</dbReference>
<dbReference type="EMBL" id="CAJNOO010000130">
    <property type="protein sequence ID" value="CAF0818953.1"/>
    <property type="molecule type" value="Genomic_DNA"/>
</dbReference>
<evidence type="ECO:0000313" key="3">
    <source>
        <dbReference type="EMBL" id="CAF3551754.1"/>
    </source>
</evidence>
<evidence type="ECO:0000313" key="5">
    <source>
        <dbReference type="Proteomes" id="UP000663889"/>
    </source>
</evidence>
<name>A0A813UAK6_9BILA</name>
<dbReference type="OrthoDB" id="9971204at2759"/>
<dbReference type="EMBL" id="CAJOBE010000047">
    <property type="protein sequence ID" value="CAF3551754.1"/>
    <property type="molecule type" value="Genomic_DNA"/>
</dbReference>
<evidence type="ECO:0000313" key="4">
    <source>
        <dbReference type="EMBL" id="CAF3594439.1"/>
    </source>
</evidence>
<organism evidence="2 5">
    <name type="scientific">Rotaria sordida</name>
    <dbReference type="NCBI Taxonomy" id="392033"/>
    <lineage>
        <taxon>Eukaryota</taxon>
        <taxon>Metazoa</taxon>
        <taxon>Spiralia</taxon>
        <taxon>Gnathifera</taxon>
        <taxon>Rotifera</taxon>
        <taxon>Eurotatoria</taxon>
        <taxon>Bdelloidea</taxon>
        <taxon>Philodinida</taxon>
        <taxon>Philodinidae</taxon>
        <taxon>Rotaria</taxon>
    </lineage>
</organism>
<dbReference type="Proteomes" id="UP000663874">
    <property type="component" value="Unassembled WGS sequence"/>
</dbReference>
<sequence length="320" mass="37605">MAYNNDAIEYHTFLTSSVNETFDIKLNETKQRFYDIKRDPHIEIINFEAIIERRPTEIDETSLRVLKYKSPSFIATINFRFSPLHSNECWKVGFVQACSYFICIISSNLIYISKKKGDFMLFQNQYGDLGYSSWEFPQLIVRDASMINDSCGRNFPWYGSKNQVVTIQGPIYRQSEYTISMRDLFVPWIPWDIPTCEGEQSYLTHIYRHQRFYVWLCAMNCTKNELLIIRTIRWTQTIEIDVKPDLYRGMRAKLISNPEPDQPVFLKRNIFIPSCALQGPSANNAQLLIWRPTKGEPIVVVNPKHHDNSTIKYLRLLNNI</sequence>
<dbReference type="PANTHER" id="PTHR31655">
    <property type="entry name" value="PROTEIN FAM78A"/>
    <property type="match status" value="1"/>
</dbReference>
<proteinExistence type="predicted"/>